<accession>A0A835VIR2</accession>
<dbReference type="EMBL" id="JADCNL010000001">
    <property type="protein sequence ID" value="KAG0498578.1"/>
    <property type="molecule type" value="Genomic_DNA"/>
</dbReference>
<dbReference type="Proteomes" id="UP000636800">
    <property type="component" value="Chromosome 1"/>
</dbReference>
<dbReference type="PANTHER" id="PTHR13109">
    <property type="entry name" value="NEUROCHONDRIN"/>
    <property type="match status" value="1"/>
</dbReference>
<dbReference type="SUPFAM" id="SSF48371">
    <property type="entry name" value="ARM repeat"/>
    <property type="match status" value="1"/>
</dbReference>
<keyword evidence="2" id="KW-1185">Reference proteome</keyword>
<name>A0A835VIR2_VANPL</name>
<evidence type="ECO:0000313" key="1">
    <source>
        <dbReference type="EMBL" id="KAG0498578.1"/>
    </source>
</evidence>
<reference evidence="1 2" key="1">
    <citation type="journal article" date="2020" name="Nat. Food">
        <title>A phased Vanilla planifolia genome enables genetic improvement of flavour and production.</title>
        <authorList>
            <person name="Hasing T."/>
            <person name="Tang H."/>
            <person name="Brym M."/>
            <person name="Khazi F."/>
            <person name="Huang T."/>
            <person name="Chambers A.H."/>
        </authorList>
    </citation>
    <scope>NUCLEOTIDE SEQUENCE [LARGE SCALE GENOMIC DNA]</scope>
    <source>
        <tissue evidence="1">Leaf</tissue>
    </source>
</reference>
<evidence type="ECO:0008006" key="3">
    <source>
        <dbReference type="Google" id="ProtNLM"/>
    </source>
</evidence>
<proteinExistence type="predicted"/>
<evidence type="ECO:0000313" key="2">
    <source>
        <dbReference type="Proteomes" id="UP000636800"/>
    </source>
</evidence>
<dbReference type="AlphaFoldDB" id="A0A835VIR2"/>
<gene>
    <name evidence="1" type="ORF">HPP92_003269</name>
</gene>
<comment type="caution">
    <text evidence="1">The sequence shown here is derived from an EMBL/GenBank/DDBJ whole genome shotgun (WGS) entry which is preliminary data.</text>
</comment>
<protein>
    <recommendedName>
        <fullName evidence="3">Neurochondrin</fullName>
    </recommendedName>
</protein>
<dbReference type="PANTHER" id="PTHR13109:SF7">
    <property type="entry name" value="NEUROCHONDRIN"/>
    <property type="match status" value="1"/>
</dbReference>
<organism evidence="1 2">
    <name type="scientific">Vanilla planifolia</name>
    <name type="common">Vanilla</name>
    <dbReference type="NCBI Taxonomy" id="51239"/>
    <lineage>
        <taxon>Eukaryota</taxon>
        <taxon>Viridiplantae</taxon>
        <taxon>Streptophyta</taxon>
        <taxon>Embryophyta</taxon>
        <taxon>Tracheophyta</taxon>
        <taxon>Spermatophyta</taxon>
        <taxon>Magnoliopsida</taxon>
        <taxon>Liliopsida</taxon>
        <taxon>Asparagales</taxon>
        <taxon>Orchidaceae</taxon>
        <taxon>Vanilloideae</taxon>
        <taxon>Vanilleae</taxon>
        <taxon>Vanilla</taxon>
    </lineage>
</organism>
<dbReference type="InterPro" id="IPR016024">
    <property type="entry name" value="ARM-type_fold"/>
</dbReference>
<dbReference type="OrthoDB" id="10256233at2759"/>
<dbReference type="InterPro" id="IPR008709">
    <property type="entry name" value="Neurochondrin"/>
</dbReference>
<dbReference type="Pfam" id="PF05536">
    <property type="entry name" value="Neurochondrin"/>
    <property type="match status" value="1"/>
</dbReference>
<sequence length="628" mass="69880">METKSPSLEDCLKLLSGEKDEQKLAGLFLATKISDWSDTASVIKIYNALGARFLHRLLVTGMGKGDTGMEGRADREAYLKLSVTVLAGFCRVPEIASSEEMVSKIPLISEIISNLSDSSIIEECYEFLVLVASASEKGIIQILESRSIEPLARHILHDGIEDSRSQELAIRLLQLIVDRIPSYNVDKSYLSGMSWMVCTLSRQFALLHNILKFEVMHILISFLSSTSAIFNETLRELLGTNWAAYISIGIMEILQNRIVSCEKLQALRLLDSVMYIVGESFLLEDKIFDDVEATLPIDKFLQLVLESARVEIAVHLNELAYLKYEASKTSSTARTIELKRQNLAVLYSLVEKIIKLISSANVADGTILNEGILLQMISGLNETISLVLDFLQDAKDHCVWKGDDLLAAVRIIGSYLAQTPSACQEKTRDLLQHILSIEGDDESSPFYSICFLLPMLCQTTMDVDGCKALTSFGGHKSVVDFIVNLLRGNGTAVESGTIYIACDAILNILSHRKELEGQIEESPFLQLLQEFSTLAENNNDPSLLMIASSICSLVFDLTSEEKLLNLADFNHGTLERLSQLIALSLSQMLSKEEIDAYQELYDIVRAGYDRWSNRYPSVQNAVLSSMNH</sequence>